<evidence type="ECO:0000313" key="12">
    <source>
        <dbReference type="Proteomes" id="UP000238479"/>
    </source>
</evidence>
<gene>
    <name evidence="11" type="ORF">RchiOBHm_Chr7g0201891</name>
</gene>
<evidence type="ECO:0000256" key="2">
    <source>
        <dbReference type="ARBA" id="ARBA00010617"/>
    </source>
</evidence>
<comment type="caution">
    <text evidence="11">The sequence shown here is derived from an EMBL/GenBank/DDBJ whole genome shotgun (WGS) entry which is preliminary data.</text>
</comment>
<dbReference type="STRING" id="74649.A0A2P6P803"/>
<dbReference type="OMA" id="ACHWAIS"/>
<dbReference type="PROSITE" id="PS00086">
    <property type="entry name" value="CYTOCHROME_P450"/>
    <property type="match status" value="1"/>
</dbReference>
<dbReference type="PRINTS" id="PR00385">
    <property type="entry name" value="P450"/>
</dbReference>
<dbReference type="InterPro" id="IPR001128">
    <property type="entry name" value="Cyt_P450"/>
</dbReference>
<keyword evidence="10" id="KW-0472">Membrane</keyword>
<evidence type="ECO:0000256" key="5">
    <source>
        <dbReference type="ARBA" id="ARBA00023002"/>
    </source>
</evidence>
<sequence length="529" mass="58937">MASTYEFFMESNSLSSLWSENNSGSWGVLFTISAIFAAIVYAWSCLKSSRISPPLPPGPRGLPLVGNLLSVDPQLHTYFAGLSKTYGPIYKLRLGTRLCVVIASPSAAREVLKENDLTFSSRGVNCAAGDVALYGGAGIVCTPYGPEWRMLRKVCVLKMLSNTALDSVHQLRHSQVRKAVRYFYSQVGSPVNIGEQLFVATLNLTTNMLWGGTMLEEEAGAEVLAEFREAMVDIAVLSGKPNISELYPFLTRFDVQGIRKQMKAVELKFDSIFEKVIEQRLKMDKQGAQESKDFLTFMLRYKDEGGDAKTPLTMTHLKALLLDMVVGGSDTSSNTIEFAMAEMMNKPVVLEKAQRELDAVVGKDSIVQESHIHRLPYLEAVMKETLRLHPALPLMLPHCPSETCIVGGYTIPKGSKVFVNVWDIHRDPSNWEDPLEFNPERFLNGKYDFTGSNFNYFPFGSGKRICPGTATAERLVMHLLASLLHSFDWKLPQGETKVDSSEKFGMVMMKKVPMVAIPTPRLLDSELYQ</sequence>
<proteinExistence type="inferred from homology"/>
<dbReference type="Gene3D" id="1.10.630.10">
    <property type="entry name" value="Cytochrome P450"/>
    <property type="match status" value="1"/>
</dbReference>
<dbReference type="FunFam" id="1.10.630.10:FF:000126">
    <property type="entry name" value="Predicted protein"/>
    <property type="match status" value="1"/>
</dbReference>
<dbReference type="Pfam" id="PF00067">
    <property type="entry name" value="p450"/>
    <property type="match status" value="1"/>
</dbReference>
<dbReference type="GO" id="GO:0016705">
    <property type="term" value="F:oxidoreductase activity, acting on paired donors, with incorporation or reduction of molecular oxygen"/>
    <property type="evidence" value="ECO:0007669"/>
    <property type="project" value="InterPro"/>
</dbReference>
<keyword evidence="6 8" id="KW-0408">Iron</keyword>
<evidence type="ECO:0000256" key="8">
    <source>
        <dbReference type="PIRSR" id="PIRSR602401-1"/>
    </source>
</evidence>
<dbReference type="AlphaFoldDB" id="A0A2P6P803"/>
<organism evidence="11 12">
    <name type="scientific">Rosa chinensis</name>
    <name type="common">China rose</name>
    <dbReference type="NCBI Taxonomy" id="74649"/>
    <lineage>
        <taxon>Eukaryota</taxon>
        <taxon>Viridiplantae</taxon>
        <taxon>Streptophyta</taxon>
        <taxon>Embryophyta</taxon>
        <taxon>Tracheophyta</taxon>
        <taxon>Spermatophyta</taxon>
        <taxon>Magnoliopsida</taxon>
        <taxon>eudicotyledons</taxon>
        <taxon>Gunneridae</taxon>
        <taxon>Pentapetalae</taxon>
        <taxon>rosids</taxon>
        <taxon>fabids</taxon>
        <taxon>Rosales</taxon>
        <taxon>Rosaceae</taxon>
        <taxon>Rosoideae</taxon>
        <taxon>Rosoideae incertae sedis</taxon>
        <taxon>Rosa</taxon>
    </lineage>
</organism>
<evidence type="ECO:0000256" key="10">
    <source>
        <dbReference type="SAM" id="Phobius"/>
    </source>
</evidence>
<protein>
    <submittedName>
        <fullName evidence="11">Putative cytochrome P450</fullName>
    </submittedName>
</protein>
<evidence type="ECO:0000256" key="1">
    <source>
        <dbReference type="ARBA" id="ARBA00001971"/>
    </source>
</evidence>
<dbReference type="Proteomes" id="UP000238479">
    <property type="component" value="Chromosome 7"/>
</dbReference>
<evidence type="ECO:0000256" key="6">
    <source>
        <dbReference type="ARBA" id="ARBA00023004"/>
    </source>
</evidence>
<evidence type="ECO:0000256" key="7">
    <source>
        <dbReference type="ARBA" id="ARBA00023033"/>
    </source>
</evidence>
<keyword evidence="7 9" id="KW-0503">Monooxygenase</keyword>
<comment type="similarity">
    <text evidence="2 9">Belongs to the cytochrome P450 family.</text>
</comment>
<name>A0A2P6P803_ROSCH</name>
<feature type="transmembrane region" description="Helical" evidence="10">
    <location>
        <begin position="24"/>
        <end position="43"/>
    </location>
</feature>
<comment type="cofactor">
    <cofactor evidence="1 8">
        <name>heme</name>
        <dbReference type="ChEBI" id="CHEBI:30413"/>
    </cofactor>
</comment>
<dbReference type="PANTHER" id="PTHR47951:SF3">
    <property type="entry name" value="CYTOCHROME P450, FAMILY 706, SUBFAMILY A, POLYPEPTIDE 4"/>
    <property type="match status" value="1"/>
</dbReference>
<keyword evidence="10" id="KW-1133">Transmembrane helix</keyword>
<dbReference type="GO" id="GO:0005506">
    <property type="term" value="F:iron ion binding"/>
    <property type="evidence" value="ECO:0007669"/>
    <property type="project" value="InterPro"/>
</dbReference>
<feature type="binding site" description="axial binding residue" evidence="8">
    <location>
        <position position="466"/>
    </location>
    <ligand>
        <name>heme</name>
        <dbReference type="ChEBI" id="CHEBI:30413"/>
    </ligand>
    <ligandPart>
        <name>Fe</name>
        <dbReference type="ChEBI" id="CHEBI:18248"/>
    </ligandPart>
</feature>
<keyword evidence="5 9" id="KW-0560">Oxidoreductase</keyword>
<keyword evidence="3 8" id="KW-0349">Heme</keyword>
<accession>A0A2P6P803</accession>
<dbReference type="CDD" id="cd11073">
    <property type="entry name" value="CYP76-like"/>
    <property type="match status" value="1"/>
</dbReference>
<keyword evidence="10" id="KW-0812">Transmembrane</keyword>
<dbReference type="InterPro" id="IPR036396">
    <property type="entry name" value="Cyt_P450_sf"/>
</dbReference>
<keyword evidence="4 8" id="KW-0479">Metal-binding</keyword>
<reference evidence="11 12" key="1">
    <citation type="journal article" date="2018" name="Nat. Genet.">
        <title>The Rosa genome provides new insights in the design of modern roses.</title>
        <authorList>
            <person name="Bendahmane M."/>
        </authorList>
    </citation>
    <scope>NUCLEOTIDE SEQUENCE [LARGE SCALE GENOMIC DNA]</scope>
    <source>
        <strain evidence="12">cv. Old Blush</strain>
    </source>
</reference>
<evidence type="ECO:0000313" key="11">
    <source>
        <dbReference type="EMBL" id="PRQ18071.1"/>
    </source>
</evidence>
<evidence type="ECO:0000256" key="3">
    <source>
        <dbReference type="ARBA" id="ARBA00022617"/>
    </source>
</evidence>
<dbReference type="SUPFAM" id="SSF48264">
    <property type="entry name" value="Cytochrome P450"/>
    <property type="match status" value="1"/>
</dbReference>
<dbReference type="InterPro" id="IPR002401">
    <property type="entry name" value="Cyt_P450_E_grp-I"/>
</dbReference>
<dbReference type="GO" id="GO:0004497">
    <property type="term" value="F:monooxygenase activity"/>
    <property type="evidence" value="ECO:0007669"/>
    <property type="project" value="UniProtKB-KW"/>
</dbReference>
<evidence type="ECO:0000256" key="9">
    <source>
        <dbReference type="RuleBase" id="RU000461"/>
    </source>
</evidence>
<dbReference type="PRINTS" id="PR00463">
    <property type="entry name" value="EP450I"/>
</dbReference>
<evidence type="ECO:0000256" key="4">
    <source>
        <dbReference type="ARBA" id="ARBA00022723"/>
    </source>
</evidence>
<dbReference type="PANTHER" id="PTHR47951">
    <property type="entry name" value="OS08G0547900 PROTEIN"/>
    <property type="match status" value="1"/>
</dbReference>
<dbReference type="GO" id="GO:0020037">
    <property type="term" value="F:heme binding"/>
    <property type="evidence" value="ECO:0007669"/>
    <property type="project" value="InterPro"/>
</dbReference>
<dbReference type="InterPro" id="IPR017972">
    <property type="entry name" value="Cyt_P450_CS"/>
</dbReference>
<dbReference type="EMBL" id="PDCK01000045">
    <property type="protein sequence ID" value="PRQ18071.1"/>
    <property type="molecule type" value="Genomic_DNA"/>
</dbReference>
<keyword evidence="12" id="KW-1185">Reference proteome</keyword>
<dbReference type="Gramene" id="PRQ18071">
    <property type="protein sequence ID" value="PRQ18071"/>
    <property type="gene ID" value="RchiOBHm_Chr7g0201891"/>
</dbReference>